<dbReference type="SUPFAM" id="SSF46689">
    <property type="entry name" value="Homeodomain-like"/>
    <property type="match status" value="1"/>
</dbReference>
<evidence type="ECO:0000259" key="7">
    <source>
        <dbReference type="PROSITE" id="PS50977"/>
    </source>
</evidence>
<evidence type="ECO:0000256" key="4">
    <source>
        <dbReference type="PROSITE-ProRule" id="PRU00335"/>
    </source>
</evidence>
<dbReference type="InterPro" id="IPR036388">
    <property type="entry name" value="WH-like_DNA-bd_sf"/>
</dbReference>
<dbReference type="Gene3D" id="1.10.10.60">
    <property type="entry name" value="Homeodomain-like"/>
    <property type="match status" value="1"/>
</dbReference>
<dbReference type="Proteomes" id="UP000317982">
    <property type="component" value="Unassembled WGS sequence"/>
</dbReference>
<dbReference type="RefSeq" id="WP_142708670.1">
    <property type="nucleotide sequence ID" value="NZ_VIRS01000032.1"/>
</dbReference>
<dbReference type="InterPro" id="IPR009057">
    <property type="entry name" value="Homeodomain-like_sf"/>
</dbReference>
<feature type="domain" description="HTH gntR-type" evidence="6">
    <location>
        <begin position="1"/>
        <end position="69"/>
    </location>
</feature>
<organism evidence="8 9">
    <name type="scientific">Cryptosporangium phraense</name>
    <dbReference type="NCBI Taxonomy" id="2593070"/>
    <lineage>
        <taxon>Bacteria</taxon>
        <taxon>Bacillati</taxon>
        <taxon>Actinomycetota</taxon>
        <taxon>Actinomycetes</taxon>
        <taxon>Cryptosporangiales</taxon>
        <taxon>Cryptosporangiaceae</taxon>
        <taxon>Cryptosporangium</taxon>
    </lineage>
</organism>
<dbReference type="InterPro" id="IPR000524">
    <property type="entry name" value="Tscrpt_reg_HTH_GntR"/>
</dbReference>
<dbReference type="PROSITE" id="PS50949">
    <property type="entry name" value="HTH_GNTR"/>
    <property type="match status" value="1"/>
</dbReference>
<evidence type="ECO:0000256" key="3">
    <source>
        <dbReference type="ARBA" id="ARBA00023163"/>
    </source>
</evidence>
<dbReference type="Gene3D" id="1.10.357.10">
    <property type="entry name" value="Tetracycline Repressor, domain 2"/>
    <property type="match status" value="1"/>
</dbReference>
<evidence type="ECO:0000256" key="2">
    <source>
        <dbReference type="ARBA" id="ARBA00023125"/>
    </source>
</evidence>
<keyword evidence="9" id="KW-1185">Reference proteome</keyword>
<evidence type="ECO:0000256" key="1">
    <source>
        <dbReference type="ARBA" id="ARBA00023015"/>
    </source>
</evidence>
<dbReference type="GO" id="GO:0045892">
    <property type="term" value="P:negative regulation of DNA-templated transcription"/>
    <property type="evidence" value="ECO:0007669"/>
    <property type="project" value="InterPro"/>
</dbReference>
<accession>A0A545AHW5</accession>
<reference evidence="8 9" key="1">
    <citation type="submission" date="2019-07" db="EMBL/GenBank/DDBJ databases">
        <title>Cryptosporangium phraense sp. nov., isolated from plant litter.</title>
        <authorList>
            <person name="Suriyachadkun C."/>
        </authorList>
    </citation>
    <scope>NUCLEOTIDE SEQUENCE [LARGE SCALE GENOMIC DNA]</scope>
    <source>
        <strain evidence="8 9">A-T 5661</strain>
    </source>
</reference>
<dbReference type="InterPro" id="IPR001647">
    <property type="entry name" value="HTH_TetR"/>
</dbReference>
<dbReference type="Pfam" id="PF02909">
    <property type="entry name" value="TetR_C_1"/>
    <property type="match status" value="1"/>
</dbReference>
<dbReference type="PANTHER" id="PTHR30055">
    <property type="entry name" value="HTH-TYPE TRANSCRIPTIONAL REGULATOR RUTR"/>
    <property type="match status" value="1"/>
</dbReference>
<dbReference type="GO" id="GO:0000976">
    <property type="term" value="F:transcription cis-regulatory region binding"/>
    <property type="evidence" value="ECO:0007669"/>
    <property type="project" value="TreeGrafter"/>
</dbReference>
<dbReference type="Gene3D" id="1.10.10.10">
    <property type="entry name" value="Winged helix-like DNA-binding domain superfamily/Winged helix DNA-binding domain"/>
    <property type="match status" value="1"/>
</dbReference>
<dbReference type="SUPFAM" id="SSF48498">
    <property type="entry name" value="Tetracyclin repressor-like, C-terminal domain"/>
    <property type="match status" value="1"/>
</dbReference>
<feature type="region of interest" description="Disordered" evidence="5">
    <location>
        <begin position="69"/>
        <end position="97"/>
    </location>
</feature>
<proteinExistence type="predicted"/>
<feature type="compositionally biased region" description="Pro residues" evidence="5">
    <location>
        <begin position="76"/>
        <end position="86"/>
    </location>
</feature>
<dbReference type="PROSITE" id="PS50977">
    <property type="entry name" value="HTH_TETR_2"/>
    <property type="match status" value="1"/>
</dbReference>
<feature type="DNA-binding region" description="H-T-H motif" evidence="4">
    <location>
        <begin position="120"/>
        <end position="139"/>
    </location>
</feature>
<keyword evidence="3" id="KW-0804">Transcription</keyword>
<feature type="domain" description="HTH tetR-type" evidence="7">
    <location>
        <begin position="97"/>
        <end position="157"/>
    </location>
</feature>
<dbReference type="Pfam" id="PF00392">
    <property type="entry name" value="GntR"/>
    <property type="match status" value="1"/>
</dbReference>
<dbReference type="EMBL" id="VIRS01000032">
    <property type="protein sequence ID" value="TQS40906.1"/>
    <property type="molecule type" value="Genomic_DNA"/>
</dbReference>
<dbReference type="Pfam" id="PF00440">
    <property type="entry name" value="TetR_N"/>
    <property type="match status" value="1"/>
</dbReference>
<comment type="caution">
    <text evidence="8">The sequence shown here is derived from an EMBL/GenBank/DDBJ whole genome shotgun (WGS) entry which is preliminary data.</text>
</comment>
<dbReference type="InParanoid" id="A0A545AHW5"/>
<dbReference type="InterPro" id="IPR036271">
    <property type="entry name" value="Tet_transcr_reg_TetR-rel_C_sf"/>
</dbReference>
<dbReference type="InterPro" id="IPR050109">
    <property type="entry name" value="HTH-type_TetR-like_transc_reg"/>
</dbReference>
<keyword evidence="2 4" id="KW-0238">DNA-binding</keyword>
<evidence type="ECO:0000256" key="5">
    <source>
        <dbReference type="SAM" id="MobiDB-lite"/>
    </source>
</evidence>
<evidence type="ECO:0000313" key="8">
    <source>
        <dbReference type="EMBL" id="TQS40906.1"/>
    </source>
</evidence>
<dbReference type="OrthoDB" id="2570341at2"/>
<dbReference type="InterPro" id="IPR004111">
    <property type="entry name" value="Repressor_TetR_C"/>
</dbReference>
<dbReference type="SMART" id="SM00345">
    <property type="entry name" value="HTH_GNTR"/>
    <property type="match status" value="1"/>
</dbReference>
<dbReference type="InterPro" id="IPR036390">
    <property type="entry name" value="WH_DNA-bd_sf"/>
</dbReference>
<name>A0A545AHW5_9ACTN</name>
<dbReference type="SUPFAM" id="SSF46785">
    <property type="entry name" value="Winged helix' DNA-binding domain"/>
    <property type="match status" value="1"/>
</dbReference>
<protein>
    <submittedName>
        <fullName evidence="8">GntR family transcriptional regulator</fullName>
    </submittedName>
</protein>
<dbReference type="GO" id="GO:0003700">
    <property type="term" value="F:DNA-binding transcription factor activity"/>
    <property type="evidence" value="ECO:0007669"/>
    <property type="project" value="InterPro"/>
</dbReference>
<gene>
    <name evidence="8" type="ORF">FL583_32285</name>
</gene>
<evidence type="ECO:0000259" key="6">
    <source>
        <dbReference type="PROSITE" id="PS50949"/>
    </source>
</evidence>
<evidence type="ECO:0000313" key="9">
    <source>
        <dbReference type="Proteomes" id="UP000317982"/>
    </source>
</evidence>
<keyword evidence="1" id="KW-0805">Transcription regulation</keyword>
<dbReference type="PANTHER" id="PTHR30055:SF151">
    <property type="entry name" value="TRANSCRIPTIONAL REGULATORY PROTEIN"/>
    <property type="match status" value="1"/>
</dbReference>
<dbReference type="CDD" id="cd07377">
    <property type="entry name" value="WHTH_GntR"/>
    <property type="match status" value="1"/>
</dbReference>
<dbReference type="AlphaFoldDB" id="A0A545AHW5"/>
<sequence>MTPSARITEELRRRIESGELAPGDRLPSTRQITREWGVAMATATKVLTALRQAGLADAVPGVGTVVRARTNEEQELPPPGRQLPDPPQKRRRPTDAPLTRDRIVAAAIAIADADGMAELSMRRVAADLGVATMALYRYVPSKEDLVVLMLDAVFGDVDLIPDPEPTGWRSRLEEVARIQWDIYRKHRWMAGVLSFSRPQLVPRGMVHTEYAMATLKDSGLDPGQLLHAAVCLFNHVRSVALVYDEELRNQQDTGMDADEWMKGQDPYYLEVMATGRFPMMTALQALPDVDFSTESMFEWGLQRYLDGLQELIKN</sequence>